<sequence length="49" mass="5797">DRKLYLQIVSLTERGLQLAKEEIARLIKEEMMKMQNPALQLVNHGRYKV</sequence>
<dbReference type="Proteomes" id="UP000663854">
    <property type="component" value="Unassembled WGS sequence"/>
</dbReference>
<accession>A0A815WEG4</accession>
<evidence type="ECO:0000313" key="1">
    <source>
        <dbReference type="EMBL" id="CAF1540945.1"/>
    </source>
</evidence>
<reference evidence="1" key="1">
    <citation type="submission" date="2021-02" db="EMBL/GenBank/DDBJ databases">
        <authorList>
            <person name="Nowell W R."/>
        </authorList>
    </citation>
    <scope>NUCLEOTIDE SEQUENCE</scope>
</reference>
<dbReference type="EMBL" id="CAJNOH010012959">
    <property type="protein sequence ID" value="CAF1540945.1"/>
    <property type="molecule type" value="Genomic_DNA"/>
</dbReference>
<evidence type="ECO:0000313" key="4">
    <source>
        <dbReference type="Proteomes" id="UP000663870"/>
    </source>
</evidence>
<name>A0A815WEG4_9BILA</name>
<keyword evidence="4" id="KW-1185">Reference proteome</keyword>
<proteinExistence type="predicted"/>
<gene>
    <name evidence="2" type="ORF">JXQ802_LOCUS57342</name>
    <name evidence="1" type="ORF">PYM288_LOCUS40751</name>
</gene>
<dbReference type="AlphaFoldDB" id="A0A815WEG4"/>
<evidence type="ECO:0000313" key="3">
    <source>
        <dbReference type="Proteomes" id="UP000663854"/>
    </source>
</evidence>
<evidence type="ECO:0000313" key="2">
    <source>
        <dbReference type="EMBL" id="CAF1669450.1"/>
    </source>
</evidence>
<comment type="caution">
    <text evidence="1">The sequence shown here is derived from an EMBL/GenBank/DDBJ whole genome shotgun (WGS) entry which is preliminary data.</text>
</comment>
<dbReference type="Proteomes" id="UP000663870">
    <property type="component" value="Unassembled WGS sequence"/>
</dbReference>
<organism evidence="1 3">
    <name type="scientific">Rotaria sordida</name>
    <dbReference type="NCBI Taxonomy" id="392033"/>
    <lineage>
        <taxon>Eukaryota</taxon>
        <taxon>Metazoa</taxon>
        <taxon>Spiralia</taxon>
        <taxon>Gnathifera</taxon>
        <taxon>Rotifera</taxon>
        <taxon>Eurotatoria</taxon>
        <taxon>Bdelloidea</taxon>
        <taxon>Philodinida</taxon>
        <taxon>Philodinidae</taxon>
        <taxon>Rotaria</taxon>
    </lineage>
</organism>
<dbReference type="EMBL" id="CAJNOL010014842">
    <property type="protein sequence ID" value="CAF1669450.1"/>
    <property type="molecule type" value="Genomic_DNA"/>
</dbReference>
<feature type="non-terminal residue" evidence="1">
    <location>
        <position position="1"/>
    </location>
</feature>
<protein>
    <submittedName>
        <fullName evidence="1">Uncharacterized protein</fullName>
    </submittedName>
</protein>